<keyword evidence="3" id="KW-1185">Reference proteome</keyword>
<reference evidence="2 3" key="1">
    <citation type="submission" date="2016-11" db="EMBL/GenBank/DDBJ databases">
        <authorList>
            <person name="Jaros S."/>
            <person name="Januszkiewicz K."/>
            <person name="Wedrychowicz H."/>
        </authorList>
    </citation>
    <scope>NUCLEOTIDE SEQUENCE [LARGE SCALE GENOMIC DNA]</scope>
    <source>
        <strain evidence="2 3">DSM 24787</strain>
    </source>
</reference>
<keyword evidence="2" id="KW-0238">DNA-binding</keyword>
<dbReference type="STRING" id="536979.SAMN04488055_3120"/>
<accession>A0A1N6H1M0</accession>
<dbReference type="AlphaFoldDB" id="A0A1N6H1M0"/>
<dbReference type="InterPro" id="IPR010982">
    <property type="entry name" value="Lambda_DNA-bd_dom_sf"/>
</dbReference>
<dbReference type="Pfam" id="PF01381">
    <property type="entry name" value="HTH_3"/>
    <property type="match status" value="1"/>
</dbReference>
<proteinExistence type="predicted"/>
<organism evidence="2 3">
    <name type="scientific">Chitinophaga niabensis</name>
    <dbReference type="NCBI Taxonomy" id="536979"/>
    <lineage>
        <taxon>Bacteria</taxon>
        <taxon>Pseudomonadati</taxon>
        <taxon>Bacteroidota</taxon>
        <taxon>Chitinophagia</taxon>
        <taxon>Chitinophagales</taxon>
        <taxon>Chitinophagaceae</taxon>
        <taxon>Chitinophaga</taxon>
    </lineage>
</organism>
<evidence type="ECO:0000259" key="1">
    <source>
        <dbReference type="PROSITE" id="PS50943"/>
    </source>
</evidence>
<evidence type="ECO:0000313" key="3">
    <source>
        <dbReference type="Proteomes" id="UP000185003"/>
    </source>
</evidence>
<dbReference type="Gene3D" id="1.10.260.40">
    <property type="entry name" value="lambda repressor-like DNA-binding domains"/>
    <property type="match status" value="1"/>
</dbReference>
<dbReference type="GO" id="GO:0003677">
    <property type="term" value="F:DNA binding"/>
    <property type="evidence" value="ECO:0007669"/>
    <property type="project" value="UniProtKB-KW"/>
</dbReference>
<dbReference type="CDD" id="cd00093">
    <property type="entry name" value="HTH_XRE"/>
    <property type="match status" value="1"/>
</dbReference>
<evidence type="ECO:0000313" key="2">
    <source>
        <dbReference type="EMBL" id="SIO13670.1"/>
    </source>
</evidence>
<protein>
    <submittedName>
        <fullName evidence="2">DNA-binding transcriptional regulator, XRE family</fullName>
    </submittedName>
</protein>
<gene>
    <name evidence="2" type="ORF">SAMN04488055_3120</name>
</gene>
<dbReference type="EMBL" id="FSRA01000001">
    <property type="protein sequence ID" value="SIO13670.1"/>
    <property type="molecule type" value="Genomic_DNA"/>
</dbReference>
<sequence length="76" mass="8761">MPFYICAIMPESKRTYNRIKAMLALKHKTSKELAEHLQINPQTVSSWATNSRQPRLDELFAIAEFLKVGPCELLEI</sequence>
<name>A0A1N6H1M0_9BACT</name>
<dbReference type="SMART" id="SM00530">
    <property type="entry name" value="HTH_XRE"/>
    <property type="match status" value="1"/>
</dbReference>
<dbReference type="Proteomes" id="UP000185003">
    <property type="component" value="Unassembled WGS sequence"/>
</dbReference>
<dbReference type="PROSITE" id="PS50943">
    <property type="entry name" value="HTH_CROC1"/>
    <property type="match status" value="1"/>
</dbReference>
<feature type="domain" description="HTH cro/C1-type" evidence="1">
    <location>
        <begin position="19"/>
        <end position="73"/>
    </location>
</feature>
<dbReference type="SUPFAM" id="SSF47413">
    <property type="entry name" value="lambda repressor-like DNA-binding domains"/>
    <property type="match status" value="1"/>
</dbReference>
<dbReference type="InterPro" id="IPR001387">
    <property type="entry name" value="Cro/C1-type_HTH"/>
</dbReference>